<proteinExistence type="predicted"/>
<evidence type="ECO:0000313" key="2">
    <source>
        <dbReference type="Proteomes" id="UP000801492"/>
    </source>
</evidence>
<feature type="non-terminal residue" evidence="1">
    <location>
        <position position="70"/>
    </location>
</feature>
<comment type="caution">
    <text evidence="1">The sequence shown here is derived from an EMBL/GenBank/DDBJ whole genome shotgun (WGS) entry which is preliminary data.</text>
</comment>
<protein>
    <submittedName>
        <fullName evidence="1">Uncharacterized protein</fullName>
    </submittedName>
</protein>
<dbReference type="EMBL" id="VTPC01090424">
    <property type="protein sequence ID" value="KAF2883424.1"/>
    <property type="molecule type" value="Genomic_DNA"/>
</dbReference>
<dbReference type="Gene3D" id="3.90.660.10">
    <property type="match status" value="1"/>
</dbReference>
<dbReference type="OrthoDB" id="5046242at2759"/>
<name>A0A8K0G2I7_IGNLU</name>
<evidence type="ECO:0000313" key="1">
    <source>
        <dbReference type="EMBL" id="KAF2883424.1"/>
    </source>
</evidence>
<feature type="non-terminal residue" evidence="1">
    <location>
        <position position="1"/>
    </location>
</feature>
<organism evidence="1 2">
    <name type="scientific">Ignelater luminosus</name>
    <name type="common">Cucubano</name>
    <name type="synonym">Pyrophorus luminosus</name>
    <dbReference type="NCBI Taxonomy" id="2038154"/>
    <lineage>
        <taxon>Eukaryota</taxon>
        <taxon>Metazoa</taxon>
        <taxon>Ecdysozoa</taxon>
        <taxon>Arthropoda</taxon>
        <taxon>Hexapoda</taxon>
        <taxon>Insecta</taxon>
        <taxon>Pterygota</taxon>
        <taxon>Neoptera</taxon>
        <taxon>Endopterygota</taxon>
        <taxon>Coleoptera</taxon>
        <taxon>Polyphaga</taxon>
        <taxon>Elateriformia</taxon>
        <taxon>Elateroidea</taxon>
        <taxon>Elateridae</taxon>
        <taxon>Agrypninae</taxon>
        <taxon>Pyrophorini</taxon>
        <taxon>Ignelater</taxon>
    </lineage>
</organism>
<accession>A0A8K0G2I7</accession>
<sequence length="70" mass="8039">NGVSWLMNLSGVYVVNPENPNVLSAWIIGEFVPDIEKLSDDLIIDGIMFVLNKFLKRDYPYIPRPDSMIR</sequence>
<dbReference type="AlphaFoldDB" id="A0A8K0G2I7"/>
<dbReference type="Proteomes" id="UP000801492">
    <property type="component" value="Unassembled WGS sequence"/>
</dbReference>
<gene>
    <name evidence="1" type="ORF">ILUMI_22749</name>
</gene>
<keyword evidence="2" id="KW-1185">Reference proteome</keyword>
<reference evidence="1" key="1">
    <citation type="submission" date="2019-08" db="EMBL/GenBank/DDBJ databases">
        <title>The genome of the North American firefly Photinus pyralis.</title>
        <authorList>
            <consortium name="Photinus pyralis genome working group"/>
            <person name="Fallon T.R."/>
            <person name="Sander Lower S.E."/>
            <person name="Weng J.-K."/>
        </authorList>
    </citation>
    <scope>NUCLEOTIDE SEQUENCE</scope>
    <source>
        <strain evidence="1">TRF0915ILg1</strain>
        <tissue evidence="1">Whole body</tissue>
    </source>
</reference>
<dbReference type="SUPFAM" id="SSF54373">
    <property type="entry name" value="FAD-linked reductases, C-terminal domain"/>
    <property type="match status" value="1"/>
</dbReference>